<evidence type="ECO:0000259" key="5">
    <source>
        <dbReference type="Pfam" id="PF01011"/>
    </source>
</evidence>
<comment type="similarity">
    <text evidence="2">Belongs to the bacterial PQQ dehydrogenase family.</text>
</comment>
<comment type="cofactor">
    <cofactor evidence="1">
        <name>pyrroloquinoline quinone</name>
        <dbReference type="ChEBI" id="CHEBI:58442"/>
    </cofactor>
</comment>
<dbReference type="Proteomes" id="UP000466966">
    <property type="component" value="Unassembled WGS sequence"/>
</dbReference>
<dbReference type="InterPro" id="IPR018391">
    <property type="entry name" value="PQQ_b-propeller_rpt"/>
</dbReference>
<dbReference type="PANTHER" id="PTHR32303:SF4">
    <property type="entry name" value="QUINOPROTEIN GLUCOSE DEHYDROGENASE"/>
    <property type="match status" value="1"/>
</dbReference>
<reference evidence="6 7" key="1">
    <citation type="submission" date="2019-12" db="EMBL/GenBank/DDBJ databases">
        <title>Genomic-based taxomic classification of the family Erythrobacteraceae.</title>
        <authorList>
            <person name="Xu L."/>
        </authorList>
    </citation>
    <scope>NUCLEOTIDE SEQUENCE [LARGE SCALE GENOMIC DNA]</scope>
    <source>
        <strain evidence="6 7">M0322</strain>
    </source>
</reference>
<dbReference type="EMBL" id="WTYV01000003">
    <property type="protein sequence ID" value="MXO72010.1"/>
    <property type="molecule type" value="Genomic_DNA"/>
</dbReference>
<dbReference type="Gene3D" id="2.140.10.10">
    <property type="entry name" value="Quinoprotein alcohol dehydrogenase-like superfamily"/>
    <property type="match status" value="2"/>
</dbReference>
<dbReference type="RefSeq" id="WP_160771934.1">
    <property type="nucleotide sequence ID" value="NZ_WTYV01000003.1"/>
</dbReference>
<dbReference type="OrthoDB" id="9794322at2"/>
<evidence type="ECO:0000313" key="6">
    <source>
        <dbReference type="EMBL" id="MXO72010.1"/>
    </source>
</evidence>
<keyword evidence="4" id="KW-0732">Signal</keyword>
<comment type="caution">
    <text evidence="6">The sequence shown here is derived from an EMBL/GenBank/DDBJ whole genome shotgun (WGS) entry which is preliminary data.</text>
</comment>
<keyword evidence="7" id="KW-1185">Reference proteome</keyword>
<evidence type="ECO:0000256" key="1">
    <source>
        <dbReference type="ARBA" id="ARBA00001931"/>
    </source>
</evidence>
<evidence type="ECO:0000256" key="3">
    <source>
        <dbReference type="ARBA" id="ARBA00023002"/>
    </source>
</evidence>
<dbReference type="SUPFAM" id="SSF50998">
    <property type="entry name" value="Quinoprotein alcohol dehydrogenase-like"/>
    <property type="match status" value="1"/>
</dbReference>
<protein>
    <submittedName>
        <fullName evidence="6">PQQ-binding-like beta-propeller repeat protein</fullName>
    </submittedName>
</protein>
<evidence type="ECO:0000256" key="4">
    <source>
        <dbReference type="SAM" id="SignalP"/>
    </source>
</evidence>
<dbReference type="SMART" id="SM00564">
    <property type="entry name" value="PQQ"/>
    <property type="match status" value="5"/>
</dbReference>
<proteinExistence type="inferred from homology"/>
<accession>A0A844YYH3</accession>
<name>A0A844YYH3_9SPHN</name>
<evidence type="ECO:0000256" key="2">
    <source>
        <dbReference type="ARBA" id="ARBA00008156"/>
    </source>
</evidence>
<dbReference type="GO" id="GO:0016491">
    <property type="term" value="F:oxidoreductase activity"/>
    <property type="evidence" value="ECO:0007669"/>
    <property type="project" value="UniProtKB-KW"/>
</dbReference>
<feature type="chain" id="PRO_5032346609" evidence="4">
    <location>
        <begin position="26"/>
        <end position="664"/>
    </location>
</feature>
<dbReference type="AlphaFoldDB" id="A0A844YYH3"/>
<dbReference type="InterPro" id="IPR002372">
    <property type="entry name" value="PQQ_rpt_dom"/>
</dbReference>
<dbReference type="InterPro" id="IPR011047">
    <property type="entry name" value="Quinoprotein_ADH-like_sf"/>
</dbReference>
<sequence>MVKVHASRLAVLALAATVLSTPLTAQDADPGDWPLYARDHSGQRYSPLTQIDRSNVNRLQRAWSFRLRPEGGATILAGTVPVVVDGVMYVPLGNAIVALEADTGREIWRHPLGEGQLARRSVTYWPGDRHTRPRVYYNPGNSIVALDARTGRVDRRFANDGELTWDGASYPYPPSIFRNTLVIGAWTPERPIVSEVDGGDGDTRAFDARTGAFKWRFNTIPHPGEPGNETWGNDSWRDRPGANMWVWYTTADVETGMLYMTLGSPGPNYYGGDRPGDNLYSNSVVAVDIETGAYRWHFQTIHHELWDWDLPAPPVLFDVTIDGQRIPALAETGKNGLMYILNRRTGEPIHGVNEMLVARGDVPGEWYSPTQPFPVRPEPLQRMHWSPDDVVTAEDTTPEHAAACRALLDSYGGTFFNAGPFTPFFLHKEGDPPRASINMPHNGGSVWGGSSADPTTGYVYVNISEGGSIGWIEERDPNGNYGSGTDGSNQPYDRGSLIGPGAYSGFNARFTDASGRQATLPCIRPPWGRMIAVDANTGNIAWAVPLGTSPQLPEGRRETGANNSAGGSMVTAGGLVFIGATSDAVFRAFDATTGELAWQEQLDYTTNTIPISYKGKDGRQYIAVLATGGTAKGTPRNEAGAPANEESLIVWALPRAGEHGRDRR</sequence>
<feature type="domain" description="Pyrrolo-quinoline quinone repeat" evidence="5">
    <location>
        <begin position="33"/>
        <end position="622"/>
    </location>
</feature>
<dbReference type="PANTHER" id="PTHR32303">
    <property type="entry name" value="QUINOPROTEIN ALCOHOL DEHYDROGENASE (CYTOCHROME C)"/>
    <property type="match status" value="1"/>
</dbReference>
<feature type="signal peptide" evidence="4">
    <location>
        <begin position="1"/>
        <end position="25"/>
    </location>
</feature>
<evidence type="ECO:0000313" key="7">
    <source>
        <dbReference type="Proteomes" id="UP000466966"/>
    </source>
</evidence>
<dbReference type="Pfam" id="PF01011">
    <property type="entry name" value="PQQ"/>
    <property type="match status" value="1"/>
</dbReference>
<organism evidence="6 7">
    <name type="scientific">Alteraurantiacibacter buctensis</name>
    <dbReference type="NCBI Taxonomy" id="1503981"/>
    <lineage>
        <taxon>Bacteria</taxon>
        <taxon>Pseudomonadati</taxon>
        <taxon>Pseudomonadota</taxon>
        <taxon>Alphaproteobacteria</taxon>
        <taxon>Sphingomonadales</taxon>
        <taxon>Erythrobacteraceae</taxon>
        <taxon>Alteraurantiacibacter</taxon>
    </lineage>
</organism>
<keyword evidence="3" id="KW-0560">Oxidoreductase</keyword>
<gene>
    <name evidence="6" type="ORF">GRI99_10220</name>
</gene>